<dbReference type="PANTHER" id="PTHR12526:SF510">
    <property type="entry name" value="D-INOSITOL 3-PHOSPHATE GLYCOSYLTRANSFERASE"/>
    <property type="match status" value="1"/>
</dbReference>
<dbReference type="CDD" id="cd03801">
    <property type="entry name" value="GT4_PimA-like"/>
    <property type="match status" value="1"/>
</dbReference>
<proteinExistence type="predicted"/>
<evidence type="ECO:0000259" key="3">
    <source>
        <dbReference type="Pfam" id="PF00534"/>
    </source>
</evidence>
<evidence type="ECO:0000259" key="4">
    <source>
        <dbReference type="Pfam" id="PF13579"/>
    </source>
</evidence>
<dbReference type="Gene3D" id="3.40.50.2000">
    <property type="entry name" value="Glycogen Phosphorylase B"/>
    <property type="match status" value="2"/>
</dbReference>
<dbReference type="InterPro" id="IPR001296">
    <property type="entry name" value="Glyco_trans_1"/>
</dbReference>
<keyword evidence="2" id="KW-0808">Transferase</keyword>
<organism evidence="5 6">
    <name type="scientific">Haloferula sargassicola</name>
    <dbReference type="NCBI Taxonomy" id="490096"/>
    <lineage>
        <taxon>Bacteria</taxon>
        <taxon>Pseudomonadati</taxon>
        <taxon>Verrucomicrobiota</taxon>
        <taxon>Verrucomicrobiia</taxon>
        <taxon>Verrucomicrobiales</taxon>
        <taxon>Verrucomicrobiaceae</taxon>
        <taxon>Haloferula</taxon>
    </lineage>
</organism>
<dbReference type="PANTHER" id="PTHR12526">
    <property type="entry name" value="GLYCOSYLTRANSFERASE"/>
    <property type="match status" value="1"/>
</dbReference>
<dbReference type="InterPro" id="IPR028098">
    <property type="entry name" value="Glyco_trans_4-like_N"/>
</dbReference>
<sequence>MSAIIHIPRRFVAHEWGGTETVILETSKAQKAAGFHPKIVTSMALADSRREDIAGIPVERHAHLYPFLGLSETERAAMDKKGGNLLSLPLFGALMREPDVRIFHAHALKRLGGTVRTVAKLRRKPYVVSLHGGIFDVPAAELDDLTKPIQGKFEWGKPFGALLGARRVLEDADHVICVGQSEAEKARAELSHDRVSYLPNGVDSQRFATGDGAAFRQRFGIPDSAFLIVNVGRIDSQKNHLCLLQAFARFRATAPEARLVLIGPVTQPAYAEKLHAFIAAESLGDAVQIIPGLGNDSGSLVDAYHAADTFVLASRHEPFGIVVLEAWCAARPVIASRVGGLQALVRDDETGLFFDPESPEQLTDRLVRLHADPALRQRLGAAGKAEALANYDWSRISDRLEGIYRQAESHAAGHRKEAS</sequence>
<evidence type="ECO:0000256" key="1">
    <source>
        <dbReference type="ARBA" id="ARBA00022676"/>
    </source>
</evidence>
<comment type="caution">
    <text evidence="5">The sequence shown here is derived from an EMBL/GenBank/DDBJ whole genome shotgun (WGS) entry which is preliminary data.</text>
</comment>
<name>A0ABP9UMV6_9BACT</name>
<feature type="domain" description="Glycosyltransferase subfamily 4-like N-terminal" evidence="4">
    <location>
        <begin position="17"/>
        <end position="201"/>
    </location>
</feature>
<dbReference type="Pfam" id="PF13579">
    <property type="entry name" value="Glyco_trans_4_4"/>
    <property type="match status" value="1"/>
</dbReference>
<evidence type="ECO:0000313" key="6">
    <source>
        <dbReference type="Proteomes" id="UP001476282"/>
    </source>
</evidence>
<evidence type="ECO:0000256" key="2">
    <source>
        <dbReference type="ARBA" id="ARBA00022679"/>
    </source>
</evidence>
<gene>
    <name evidence="5" type="primary">mshA_1</name>
    <name evidence="5" type="ORF">Hsar01_01247</name>
</gene>
<dbReference type="EMBL" id="BAABRI010000006">
    <property type="protein sequence ID" value="GAA5482032.1"/>
    <property type="molecule type" value="Genomic_DNA"/>
</dbReference>
<accession>A0ABP9UMV6</accession>
<keyword evidence="1" id="KW-0328">Glycosyltransferase</keyword>
<evidence type="ECO:0000313" key="5">
    <source>
        <dbReference type="EMBL" id="GAA5482032.1"/>
    </source>
</evidence>
<dbReference type="SUPFAM" id="SSF53756">
    <property type="entry name" value="UDP-Glycosyltransferase/glycogen phosphorylase"/>
    <property type="match status" value="1"/>
</dbReference>
<reference evidence="5 6" key="1">
    <citation type="submission" date="2024-02" db="EMBL/GenBank/DDBJ databases">
        <title>Haloferula sargassicola NBRC 104335.</title>
        <authorList>
            <person name="Ichikawa N."/>
            <person name="Katano-Makiyama Y."/>
            <person name="Hidaka K."/>
        </authorList>
    </citation>
    <scope>NUCLEOTIDE SEQUENCE [LARGE SCALE GENOMIC DNA]</scope>
    <source>
        <strain evidence="5 6">NBRC 104335</strain>
    </source>
</reference>
<keyword evidence="6" id="KW-1185">Reference proteome</keyword>
<protein>
    <submittedName>
        <fullName evidence="5">D-inositol-3-phosphate glycosyltransferase</fullName>
    </submittedName>
</protein>
<dbReference type="Proteomes" id="UP001476282">
    <property type="component" value="Unassembled WGS sequence"/>
</dbReference>
<feature type="domain" description="Glycosyl transferase family 1" evidence="3">
    <location>
        <begin position="215"/>
        <end position="384"/>
    </location>
</feature>
<dbReference type="Pfam" id="PF00534">
    <property type="entry name" value="Glycos_transf_1"/>
    <property type="match status" value="1"/>
</dbReference>
<dbReference type="RefSeq" id="WP_353566179.1">
    <property type="nucleotide sequence ID" value="NZ_BAABRI010000006.1"/>
</dbReference>